<proteinExistence type="predicted"/>
<sequence length="92" mass="9397">MLFKNNIIAVLLLSALAAANPAPVAHADANPAPLAEAAPQKTPTACPTCSGLLASLQVSCCRDAGCNGYLHCNPTCTCVNGQLVGKCNCHYN</sequence>
<gene>
    <name evidence="2" type="ORF">CPB83DRAFT_864864</name>
</gene>
<keyword evidence="3" id="KW-1185">Reference proteome</keyword>
<name>A0A9P6JIL2_9AGAR</name>
<evidence type="ECO:0000313" key="3">
    <source>
        <dbReference type="Proteomes" id="UP000807306"/>
    </source>
</evidence>
<dbReference type="EMBL" id="MU157957">
    <property type="protein sequence ID" value="KAF9522170.1"/>
    <property type="molecule type" value="Genomic_DNA"/>
</dbReference>
<protein>
    <submittedName>
        <fullName evidence="2">Uncharacterized protein</fullName>
    </submittedName>
</protein>
<dbReference type="OrthoDB" id="10435568at2759"/>
<feature type="chain" id="PRO_5040364144" evidence="1">
    <location>
        <begin position="28"/>
        <end position="92"/>
    </location>
</feature>
<keyword evidence="1" id="KW-0732">Signal</keyword>
<organism evidence="2 3">
    <name type="scientific">Crepidotus variabilis</name>
    <dbReference type="NCBI Taxonomy" id="179855"/>
    <lineage>
        <taxon>Eukaryota</taxon>
        <taxon>Fungi</taxon>
        <taxon>Dikarya</taxon>
        <taxon>Basidiomycota</taxon>
        <taxon>Agaricomycotina</taxon>
        <taxon>Agaricomycetes</taxon>
        <taxon>Agaricomycetidae</taxon>
        <taxon>Agaricales</taxon>
        <taxon>Agaricineae</taxon>
        <taxon>Crepidotaceae</taxon>
        <taxon>Crepidotus</taxon>
    </lineage>
</organism>
<accession>A0A9P6JIL2</accession>
<reference evidence="2" key="1">
    <citation type="submission" date="2020-11" db="EMBL/GenBank/DDBJ databases">
        <authorList>
            <consortium name="DOE Joint Genome Institute"/>
            <person name="Ahrendt S."/>
            <person name="Riley R."/>
            <person name="Andreopoulos W."/>
            <person name="Labutti K."/>
            <person name="Pangilinan J."/>
            <person name="Ruiz-Duenas F.J."/>
            <person name="Barrasa J.M."/>
            <person name="Sanchez-Garcia M."/>
            <person name="Camarero S."/>
            <person name="Miyauchi S."/>
            <person name="Serrano A."/>
            <person name="Linde D."/>
            <person name="Babiker R."/>
            <person name="Drula E."/>
            <person name="Ayuso-Fernandez I."/>
            <person name="Pacheco R."/>
            <person name="Padilla G."/>
            <person name="Ferreira P."/>
            <person name="Barriuso J."/>
            <person name="Kellner H."/>
            <person name="Castanera R."/>
            <person name="Alfaro M."/>
            <person name="Ramirez L."/>
            <person name="Pisabarro A.G."/>
            <person name="Kuo A."/>
            <person name="Tritt A."/>
            <person name="Lipzen A."/>
            <person name="He G."/>
            <person name="Yan M."/>
            <person name="Ng V."/>
            <person name="Cullen D."/>
            <person name="Martin F."/>
            <person name="Rosso M.-N."/>
            <person name="Henrissat B."/>
            <person name="Hibbett D."/>
            <person name="Martinez A.T."/>
            <person name="Grigoriev I.V."/>
        </authorList>
    </citation>
    <scope>NUCLEOTIDE SEQUENCE</scope>
    <source>
        <strain evidence="2">CBS 506.95</strain>
    </source>
</reference>
<dbReference type="Proteomes" id="UP000807306">
    <property type="component" value="Unassembled WGS sequence"/>
</dbReference>
<evidence type="ECO:0000256" key="1">
    <source>
        <dbReference type="SAM" id="SignalP"/>
    </source>
</evidence>
<dbReference type="AlphaFoldDB" id="A0A9P6JIL2"/>
<evidence type="ECO:0000313" key="2">
    <source>
        <dbReference type="EMBL" id="KAF9522170.1"/>
    </source>
</evidence>
<feature type="signal peptide" evidence="1">
    <location>
        <begin position="1"/>
        <end position="27"/>
    </location>
</feature>
<comment type="caution">
    <text evidence="2">The sequence shown here is derived from an EMBL/GenBank/DDBJ whole genome shotgun (WGS) entry which is preliminary data.</text>
</comment>